<proteinExistence type="predicted"/>
<reference evidence="5 7" key="1">
    <citation type="submission" date="2016-11" db="EMBL/GenBank/DDBJ databases">
        <authorList>
            <person name="Jaros S."/>
            <person name="Januszkiewicz K."/>
            <person name="Wedrychowicz H."/>
        </authorList>
    </citation>
    <scope>NUCLEOTIDE SEQUENCE [LARGE SCALE GENOMIC DNA]</scope>
    <source>
        <strain evidence="5 7">DSM 784</strain>
    </source>
</reference>
<dbReference type="EMBL" id="CP140154">
    <property type="protein sequence ID" value="WQG91985.1"/>
    <property type="molecule type" value="Genomic_DNA"/>
</dbReference>
<evidence type="ECO:0000313" key="5">
    <source>
        <dbReference type="EMBL" id="SFW75067.1"/>
    </source>
</evidence>
<dbReference type="Pfam" id="PF18413">
    <property type="entry name" value="Neuraminidase"/>
    <property type="match status" value="1"/>
</dbReference>
<feature type="domain" description="ABC toxin N-terminal" evidence="4">
    <location>
        <begin position="1129"/>
        <end position="1250"/>
    </location>
</feature>
<dbReference type="STRING" id="1004.SAMN05661012_04186"/>
<name>A0A1K1RS04_9BACT</name>
<accession>A0A1K1RS04</accession>
<dbReference type="Pfam" id="PF18276">
    <property type="entry name" value="TcA_TcB_BD"/>
    <property type="match status" value="1"/>
</dbReference>
<keyword evidence="8" id="KW-1185">Reference proteome</keyword>
<dbReference type="Pfam" id="PF20220">
    <property type="entry name" value="ABC_toxin_N"/>
    <property type="match status" value="1"/>
</dbReference>
<dbReference type="Pfam" id="PF03538">
    <property type="entry name" value="VRP1"/>
    <property type="match status" value="1"/>
</dbReference>
<evidence type="ECO:0000313" key="7">
    <source>
        <dbReference type="Proteomes" id="UP000183788"/>
    </source>
</evidence>
<organism evidence="5 7">
    <name type="scientific">Chitinophaga sancti</name>
    <dbReference type="NCBI Taxonomy" id="1004"/>
    <lineage>
        <taxon>Bacteria</taxon>
        <taxon>Pseudomonadati</taxon>
        <taxon>Bacteroidota</taxon>
        <taxon>Chitinophagia</taxon>
        <taxon>Chitinophagales</taxon>
        <taxon>Chitinophagaceae</taxon>
        <taxon>Chitinophaga</taxon>
    </lineage>
</organism>
<protein>
    <submittedName>
        <fullName evidence="6">Neuraminidase-like domain-containing protein</fullName>
    </submittedName>
    <submittedName>
        <fullName evidence="5">Virulence plasmid A protein</fullName>
    </submittedName>
</protein>
<dbReference type="InterPro" id="IPR041079">
    <property type="entry name" value="Neuraminidase-like"/>
</dbReference>
<evidence type="ECO:0000259" key="2">
    <source>
        <dbReference type="Pfam" id="PF18276"/>
    </source>
</evidence>
<evidence type="ECO:0000313" key="6">
    <source>
        <dbReference type="EMBL" id="WQG91985.1"/>
    </source>
</evidence>
<evidence type="ECO:0000256" key="1">
    <source>
        <dbReference type="ARBA" id="ARBA00023026"/>
    </source>
</evidence>
<sequence length="2901" mass="323265">MNPSKTRSAVIPDSLKDFYHRNPHFDIQTTNLLDTDIISQYGLKNTPEELHTLRKWQRLRRIGPDENTAHTLFTAGIDSAQQLTTMSRSTFIHQYSDLLGEESIANQVYDRALRLKDQTMHLLATVHGVVANRYFRNMAVNPISKDVTGYFEALSDYQQIFGTLDFCTCDECKSILGAAAYFVDLMRIIDKAITVPDSTGNTPIPAGLTLKARRPDLWQIELTCTNTNTMVPYLQIVNAILENTVEDALINNNPGTYPVVWQSMATAVYPFNTPYNQPLNQIRVLLKQFQLTLSAIISAFDPDKKQPVGYAVEELNLSLERYQLVKTPGTSAASLTAAYGTTVGTNDNGGLEVLSKILKQTGLERNDFMSLLRQQLSQEERTGVTYTYTPSIFGTRLTLTFFGNEVRGSFDDCYGTLEGTLNGNVITGTWSQAGIDPPDNEGSFQFTMTTNYSSFTGKWMKGYESQWSPSPWNGTQTGGAQAVTLAHQLFINQGLTGNAYMDITINNVDSNNPIEQITNINHDTLDRLNRFLRLAKAIGWEYSTLDWLMMSFGFSAINDSTLESLADVKTLADRLNIDPVNLAACWFDIKTTGMGDNCYSEALFDTIFNDPALIRNGSDLDYYHPVTTLTGNSQDALFNNPLYLNTPVDWVISQTLFDTEHSQLSQSAQSALNYSRRIVSGLKASNNDLTAIAANFYPNTSSMPLGVSNLSLLYRHTLLPARLKMPVADYLVLLKLTNKKSLQRLLPADIRQIADVADWMQATRFNVYELDYILNSVTSLYVNTGYTSDSLNAFLASLVTYVQPLLVVSTSFISNAINADVSNAFFNYFSTHGFVNTQGVVLKQLTDADKKLITSLTLPDKTSYTPTAEQLDDAQKRLNQLYTDQQQALISNLAGFFNTTPELTAVMIAGISAIQQIPSAVTLLIANISPVPAALSAFILMFSQHLLIATRLSLTPDELNNIFNYPQAYLNGSTDVFNFKPLLLTNLINIWKMKSLVYTFQDTQNQFISFLAQAANGSVTDAQMQKLCALTGWPPDQSMFVCNILFGETKRCSTVCEIYQVNNCFIIGKKLGLDMYFIQSLASLQLLSAANNDNWFTFTNKANALTGALHACSGEQAWAGIYKKYNSPLLEQQRDVLEAYSIWTLNKTYSDISNSRALYEYLLIDVDMGGCSETSLIRQALNSAQLYLQRCRLNLELNASISKDAIPDSWWPWLMSYREWEANRQIFLYPENYLDPALRRTKTSLFTQLENDLSQAEITKPNVGKAYKTYLDNFGDLAKLQYVEACQYIVHDPALGAAETLYLFARSQTNPTNYYYITRQSGSIWTEWKEISITIPSPLITPVYAFNRLFIFWTELTTTQVTDFTSSNGNAKATVVKAAIKYSFIDFSGNWTAPQSLADPQVINVTSEKDLHAPFDPAFFSPDQPYWHKVAVLPITSEHFTDPVTGRISGDKLMICYGPLLAQYAHSNILTAANVSTNNNTDFSAFKSIIDSAVSNNNQLIWASQNSQLPLMGSFVIDSLLNPSWLINQQEVRYLSNDVFGDNTTPVIQAGFDDVTGALVLVPVYNTIGNNYTEGMNLQQIIALMPAKADVLSFYWPEGGITADDSNKFFYGLQKPHGPLSPDGTIDPRIEYYSVDMISTLLQGYSQVICRYVLDTLLQLFYGSPSILGNPQAPGATIFPVRNAPCSFVFIHPGGTFLFEPDDSESVPDITDALQIASIFGWVAPDAFINKGLNINNTLSSTIYKGLQERVLKLLDANGIVNMRLASLTDADMITAPLMISELQAQWVLNVLLSSGRTGIQYDSTTVDQDLDYDTMQFATTRLTTGVVRDIDRRLFAGGIDAVLQLSTQQAPVNIGACFSDLQPDFQVIPPASLYTNQVDFTGPYGLYYWELFYYAPTMVASQLNTNQQFLDAEQWYQYIFNPTLPPFVISPDAFINLDISKAQSEQFYTNLERAGYITSGSVTATANNATVAQIAQVLGLNLTVDSDGKNLRTAREMQNMLQNNYLSTPLVRYWQFNPFRNHTIASLQNNLQNPTQIKVYNDDPFDPDAIARLRIGAYEKNTVMQYIDNLLDWGDMEFTQYTWESINTATMLYVYAYDLLGPRPQDLGPCSSQPAANFADIQAKYGSNIPQFLIDLENTAGGGQKDVNTGKSGVAYNDLNLYFCVPDNSQLMGYWDRVEDRLYKIRHCLNINGIAQPLPLFDAPIDPNLLVKAAAVSNGVLNVQYPFQPAVPYYRFTAMLARAYSIANTLAQLGSMLLSVLQNRDTEGLALLNSTQQIALLNMITLMKQQQIDEQQQTISSLNNALESAQYRQTYYTNLLTNGLNAHETAALVLCAEVTPPQLLAMGIRGVAVAGYLAPNIFGLADGGMQFGEAINTGAQISEGAAAIINQSAAVLNTMAQFDRRDGDWTLQQQTAGFEVPQLTSQIAAAQVQLEYYQQDLSVHLKSIEQAKRVDDFLHTKFTNQDLYQWMTGRLSSLFYNSYQLALNTALAAQTAYQYELNNSNTFITYNYWDTLHSGLLSGEALQLSLQQMEASYMKGNSRTLEIEKTISLRQAFPQEFLKFIWGPQNAQQGVFNFTLSERMFDFDFPGHYCRKIKAISISLPAVVGPYQNLNATLIQNSNYVIQKTDTNATAVNYLIYLTSVNPTGNAPQAPASDVLRSNWMPGQQIAVSKGADDNGMFQLDFNDDRYLPFEGTGAVSTWTFLLPPDTNRINFNSITDVIVKIKYTATDGGKTFADNVKSLYKTQDPQYANLLAKTMEMNQTYADAWYKLFNTPPVENKQSISFNVTDNYVLTTLRNIKLHSVLLQFEIAGTPISGNNFISLTIGSGSPQVFNIDNNFGEVVPQSVSGDGASVIWKLTFDISQTPQTLIKTIASGKVLDPDKLLNMALVVVYEADKF</sequence>
<feature type="domain" description="Neuraminidase-like" evidence="3">
    <location>
        <begin position="1290"/>
        <end position="1406"/>
    </location>
</feature>
<dbReference type="InterPro" id="IPR040840">
    <property type="entry name" value="TcA_TcB_BD"/>
</dbReference>
<reference evidence="6 8" key="2">
    <citation type="submission" date="2023-11" db="EMBL/GenBank/DDBJ databases">
        <title>MicrobeMod: A computational toolkit for identifying prokaryotic methylation and restriction-modification with nanopore sequencing.</title>
        <authorList>
            <person name="Crits-Christoph A."/>
            <person name="Kang S.C."/>
            <person name="Lee H."/>
            <person name="Ostrov N."/>
        </authorList>
    </citation>
    <scope>NUCLEOTIDE SEQUENCE [LARGE SCALE GENOMIC DNA]</scope>
    <source>
        <strain evidence="6 8">ATCC 23090</strain>
    </source>
</reference>
<feature type="domain" description="Tc toxin complex TcA C-terminal TcB-binding" evidence="2">
    <location>
        <begin position="2427"/>
        <end position="2731"/>
    </location>
</feature>
<dbReference type="InterPro" id="IPR046839">
    <property type="entry name" value="ABC_toxin_N"/>
</dbReference>
<dbReference type="Proteomes" id="UP001326715">
    <property type="component" value="Chromosome"/>
</dbReference>
<keyword evidence="1" id="KW-0843">Virulence</keyword>
<evidence type="ECO:0000313" key="8">
    <source>
        <dbReference type="Proteomes" id="UP001326715"/>
    </source>
</evidence>
<evidence type="ECO:0000259" key="3">
    <source>
        <dbReference type="Pfam" id="PF18413"/>
    </source>
</evidence>
<dbReference type="InterPro" id="IPR018003">
    <property type="entry name" value="Insecticidal_toxin/plasmid_vir"/>
</dbReference>
<dbReference type="EMBL" id="FPIZ01000014">
    <property type="protein sequence ID" value="SFW75067.1"/>
    <property type="molecule type" value="Genomic_DNA"/>
</dbReference>
<dbReference type="Proteomes" id="UP000183788">
    <property type="component" value="Unassembled WGS sequence"/>
</dbReference>
<gene>
    <name evidence="5" type="ORF">SAMN05661012_04186</name>
    <name evidence="6" type="ORF">SR876_10750</name>
</gene>
<evidence type="ECO:0000259" key="4">
    <source>
        <dbReference type="Pfam" id="PF20220"/>
    </source>
</evidence>
<dbReference type="RefSeq" id="WP_177318651.1">
    <property type="nucleotide sequence ID" value="NZ_CP139972.1"/>
</dbReference>